<organism evidence="1">
    <name type="scientific">hydrothermal vent metagenome</name>
    <dbReference type="NCBI Taxonomy" id="652676"/>
    <lineage>
        <taxon>unclassified sequences</taxon>
        <taxon>metagenomes</taxon>
        <taxon>ecological metagenomes</taxon>
    </lineage>
</organism>
<feature type="non-terminal residue" evidence="1">
    <location>
        <position position="32"/>
    </location>
</feature>
<protein>
    <submittedName>
        <fullName evidence="1">Uncharacterized protein</fullName>
    </submittedName>
</protein>
<sequence length="32" mass="3098">MKKTLIAALLITPMAAGISTAIAAPNNAGCGL</sequence>
<name>A0A3B1AN18_9ZZZZ</name>
<dbReference type="AlphaFoldDB" id="A0A3B1AN18"/>
<gene>
    <name evidence="1" type="ORF">MNBD_GAMMA19-102</name>
</gene>
<proteinExistence type="predicted"/>
<reference evidence="1" key="1">
    <citation type="submission" date="2018-06" db="EMBL/GenBank/DDBJ databases">
        <authorList>
            <person name="Zhirakovskaya E."/>
        </authorList>
    </citation>
    <scope>NUCLEOTIDE SEQUENCE</scope>
</reference>
<dbReference type="EMBL" id="UOFV01000246">
    <property type="protein sequence ID" value="VAX01274.1"/>
    <property type="molecule type" value="Genomic_DNA"/>
</dbReference>
<evidence type="ECO:0000313" key="1">
    <source>
        <dbReference type="EMBL" id="VAX01274.1"/>
    </source>
</evidence>
<accession>A0A3B1AN18</accession>